<evidence type="ECO:0000313" key="2">
    <source>
        <dbReference type="Proteomes" id="UP000623067"/>
    </source>
</evidence>
<name>A0A916ST19_9SPHN</name>
<dbReference type="InterPro" id="IPR016913">
    <property type="entry name" value="UCP029215"/>
</dbReference>
<reference evidence="1" key="1">
    <citation type="journal article" date="2014" name="Int. J. Syst. Evol. Microbiol.">
        <title>Complete genome sequence of Corynebacterium casei LMG S-19264T (=DSM 44701T), isolated from a smear-ripened cheese.</title>
        <authorList>
            <consortium name="US DOE Joint Genome Institute (JGI-PGF)"/>
            <person name="Walter F."/>
            <person name="Albersmeier A."/>
            <person name="Kalinowski J."/>
            <person name="Ruckert C."/>
        </authorList>
    </citation>
    <scope>NUCLEOTIDE SEQUENCE</scope>
    <source>
        <strain evidence="1">CGMCC 1.15330</strain>
    </source>
</reference>
<proteinExistence type="predicted"/>
<dbReference type="PIRSF" id="PIRSF029215">
    <property type="entry name" value="UCP029215"/>
    <property type="match status" value="1"/>
</dbReference>
<reference evidence="1" key="2">
    <citation type="submission" date="2020-09" db="EMBL/GenBank/DDBJ databases">
        <authorList>
            <person name="Sun Q."/>
            <person name="Zhou Y."/>
        </authorList>
    </citation>
    <scope>NUCLEOTIDE SEQUENCE</scope>
    <source>
        <strain evidence="1">CGMCC 1.15330</strain>
    </source>
</reference>
<organism evidence="1 2">
    <name type="scientific">Sphingomonas metalli</name>
    <dbReference type="NCBI Taxonomy" id="1779358"/>
    <lineage>
        <taxon>Bacteria</taxon>
        <taxon>Pseudomonadati</taxon>
        <taxon>Pseudomonadota</taxon>
        <taxon>Alphaproteobacteria</taxon>
        <taxon>Sphingomonadales</taxon>
        <taxon>Sphingomonadaceae</taxon>
        <taxon>Sphingomonas</taxon>
    </lineage>
</organism>
<dbReference type="EMBL" id="BMIH01000001">
    <property type="protein sequence ID" value="GGB15016.1"/>
    <property type="molecule type" value="Genomic_DNA"/>
</dbReference>
<dbReference type="Pfam" id="PF09979">
    <property type="entry name" value="DUF2213"/>
    <property type="match status" value="1"/>
</dbReference>
<dbReference type="Proteomes" id="UP000623067">
    <property type="component" value="Unassembled WGS sequence"/>
</dbReference>
<dbReference type="AlphaFoldDB" id="A0A916ST19"/>
<accession>A0A916ST19</accession>
<comment type="caution">
    <text evidence="1">The sequence shown here is derived from an EMBL/GenBank/DDBJ whole genome shotgun (WGS) entry which is preliminary data.</text>
</comment>
<protein>
    <recommendedName>
        <fullName evidence="3">DUF2213 domain-containing protein</fullName>
    </recommendedName>
</protein>
<keyword evidence="2" id="KW-1185">Reference proteome</keyword>
<gene>
    <name evidence="1" type="ORF">GCM10011380_00540</name>
</gene>
<evidence type="ECO:0000313" key="1">
    <source>
        <dbReference type="EMBL" id="GGB15016.1"/>
    </source>
</evidence>
<dbReference type="RefSeq" id="WP_188656627.1">
    <property type="nucleotide sequence ID" value="NZ_BMIH01000001.1"/>
</dbReference>
<sequence>MFVSDALTLDSPRRTADGYLAVRARASRTGVYQYAGHEVDPDNKHGLRDQASVNVLRDDAAVFDKRAVHSFIGKPITDDHPREAVTAANWRDHSRGAIMGAIRDGDHLAFDLILMDSATIAKVEAGKAELSNGYSASLEFGDFDGPGGVKCQARQASITGNHIAIVDRGRAGPSCRIGDAAICDALPIALEDGAKEAAAWLKKAIALHEKHMNGSAPTTGKEGEKSQMLMMEQMKNALAELEGGGMKSGMKMDCYPFHIHDQEKPVKTMLIDGLTVDMANADTAIATVQTLIAARDAATGKVAGLEKDVAAKDAEIAKLTADNKALADAKPTPAQLRDAAKAFAQVCDKAKALGVTVTDAMDEAAIKKAVVDKGLGATAAAYTADQIAVAFDVLTKDAKVADTQIQSLGTPAVMTDAATAYAADRQKQRRALSDAWRAPFNSADAAAA</sequence>
<evidence type="ECO:0008006" key="3">
    <source>
        <dbReference type="Google" id="ProtNLM"/>
    </source>
</evidence>